<dbReference type="InterPro" id="IPR020013">
    <property type="entry name" value="Flagellar_FlgE/F/G"/>
</dbReference>
<dbReference type="AlphaFoldDB" id="A0A0W0TG19"/>
<dbReference type="GO" id="GO:0005829">
    <property type="term" value="C:cytosol"/>
    <property type="evidence" value="ECO:0007669"/>
    <property type="project" value="TreeGrafter"/>
</dbReference>
<comment type="function">
    <text evidence="5">A flexible structure which links the flagellar filament to the drive apparatus in the basal body.</text>
</comment>
<dbReference type="Proteomes" id="UP000054773">
    <property type="component" value="Unassembled WGS sequence"/>
</dbReference>
<comment type="subcellular location">
    <subcellularLocation>
        <location evidence="1 5">Bacterial flagellum basal body</location>
    </subcellularLocation>
</comment>
<dbReference type="InterPro" id="IPR019776">
    <property type="entry name" value="Flagellar_basal_body_rod_CS"/>
</dbReference>
<evidence type="ECO:0000313" key="11">
    <source>
        <dbReference type="Proteomes" id="UP000054773"/>
    </source>
</evidence>
<evidence type="ECO:0000259" key="8">
    <source>
        <dbReference type="Pfam" id="PF07559"/>
    </source>
</evidence>
<accession>A0A0W0TG19</accession>
<keyword evidence="10" id="KW-0966">Cell projection</keyword>
<dbReference type="InterPro" id="IPR001444">
    <property type="entry name" value="Flag_bb_rod_N"/>
</dbReference>
<name>A0A0W0TG19_LEGER</name>
<dbReference type="Pfam" id="PF22692">
    <property type="entry name" value="LlgE_F_G_D1"/>
    <property type="match status" value="1"/>
</dbReference>
<keyword evidence="10" id="KW-0282">Flagellum</keyword>
<evidence type="ECO:0000256" key="3">
    <source>
        <dbReference type="ARBA" id="ARBA00019015"/>
    </source>
</evidence>
<evidence type="ECO:0000256" key="5">
    <source>
        <dbReference type="RuleBase" id="RU362116"/>
    </source>
</evidence>
<dbReference type="InterPro" id="IPR011491">
    <property type="entry name" value="FlgE_D2"/>
</dbReference>
<dbReference type="NCBIfam" id="NF004238">
    <property type="entry name" value="PRK05682.1-1"/>
    <property type="match status" value="1"/>
</dbReference>
<dbReference type="InterPro" id="IPR037925">
    <property type="entry name" value="FlgE/F/G-like"/>
</dbReference>
<dbReference type="PANTHER" id="PTHR30435">
    <property type="entry name" value="FLAGELLAR PROTEIN"/>
    <property type="match status" value="1"/>
</dbReference>
<dbReference type="GO" id="GO:0009425">
    <property type="term" value="C:bacterial-type flagellum basal body"/>
    <property type="evidence" value="ECO:0007669"/>
    <property type="project" value="UniProtKB-SubCell"/>
</dbReference>
<reference evidence="10 11" key="1">
    <citation type="submission" date="2015-11" db="EMBL/GenBank/DDBJ databases">
        <title>Genomic analysis of 38 Legionella species identifies large and diverse effector repertoires.</title>
        <authorList>
            <person name="Burstein D."/>
            <person name="Amaro F."/>
            <person name="Zusman T."/>
            <person name="Lifshitz Z."/>
            <person name="Cohen O."/>
            <person name="Gilbert J.A."/>
            <person name="Pupko T."/>
            <person name="Shuman H.A."/>
            <person name="Segal G."/>
        </authorList>
    </citation>
    <scope>NUCLEOTIDE SEQUENCE [LARGE SCALE GENOMIC DNA]</scope>
    <source>
        <strain evidence="10 11">SE-32A-C8</strain>
    </source>
</reference>
<evidence type="ECO:0000256" key="1">
    <source>
        <dbReference type="ARBA" id="ARBA00004117"/>
    </source>
</evidence>
<dbReference type="SUPFAM" id="SSF117143">
    <property type="entry name" value="Flagellar hook protein flgE"/>
    <property type="match status" value="1"/>
</dbReference>
<dbReference type="Pfam" id="PF06429">
    <property type="entry name" value="Flg_bbr_C"/>
    <property type="match status" value="1"/>
</dbReference>
<dbReference type="Pfam" id="PF07559">
    <property type="entry name" value="FlgE_D2"/>
    <property type="match status" value="1"/>
</dbReference>
<proteinExistence type="inferred from homology"/>
<dbReference type="PROSITE" id="PS00588">
    <property type="entry name" value="FLAGELLA_BB_ROD"/>
    <property type="match status" value="1"/>
</dbReference>
<dbReference type="InterPro" id="IPR053967">
    <property type="entry name" value="LlgE_F_G-like_D1"/>
</dbReference>
<evidence type="ECO:0000259" key="7">
    <source>
        <dbReference type="Pfam" id="PF06429"/>
    </source>
</evidence>
<dbReference type="Gene3D" id="2.60.98.20">
    <property type="entry name" value="Flagellar hook protein FlgE"/>
    <property type="match status" value="1"/>
</dbReference>
<comment type="caution">
    <text evidence="10">The sequence shown here is derived from an EMBL/GenBank/DDBJ whole genome shotgun (WGS) entry which is preliminary data.</text>
</comment>
<dbReference type="GO" id="GO:0009424">
    <property type="term" value="C:bacterial-type flagellum hook"/>
    <property type="evidence" value="ECO:0007669"/>
    <property type="project" value="TreeGrafter"/>
</dbReference>
<dbReference type="RefSeq" id="WP_058527466.1">
    <property type="nucleotide sequence ID" value="NZ_CAAAHY010000026.1"/>
</dbReference>
<dbReference type="NCBIfam" id="TIGR03506">
    <property type="entry name" value="FlgEFG_subfam"/>
    <property type="match status" value="1"/>
</dbReference>
<evidence type="ECO:0000313" key="10">
    <source>
        <dbReference type="EMBL" id="KTC94181.1"/>
    </source>
</evidence>
<dbReference type="PATRIC" id="fig|448.7.peg.2467"/>
<keyword evidence="11" id="KW-1185">Reference proteome</keyword>
<evidence type="ECO:0000259" key="6">
    <source>
        <dbReference type="Pfam" id="PF00460"/>
    </source>
</evidence>
<dbReference type="InterPro" id="IPR037058">
    <property type="entry name" value="Falgellar_hook_FlgE_sf"/>
</dbReference>
<feature type="domain" description="Flagellar basal-body/hook protein C-terminal" evidence="7">
    <location>
        <begin position="391"/>
        <end position="436"/>
    </location>
</feature>
<sequence length="437" mass="45335">MVFGTAISGLQAATSDLEVIGNNIANASTTGFKMSRAEFADVYSTGAFGGGRYAIGSGVRLSRVQQMFGQGPLSFTNNSLDLAITGSGFFTLSSGGTRLYSRAGSFGVSNDGFVVNASQQRLVGYQADASGNITTTVGDLSINTSNVPPNATTNAQVGVNLFANSTPPSVAWVGGATPATDTYNNPTSSTIYDSLGNSHVLTMYFIRADAAAAAGTPNAASPPGTQNQWYVAFQIDNQNVPANVGPNNTDNLFRVNFNDDGTFASATDTANNPLANNLIPLTQTLSNGAQPLNFTVDFSDSTQFGSPFAVQSNVQNGVTTGRLEGLDVDEEGVIFGRYTNGQSRAMGQVLLANFSNPDGLQSISDNNWAETSSSGQPLVGVAGTASLGLIQSGALEGSNVDLTAELVKMITAQRNFQANAQVIQTGDAMAQTIINIR</sequence>
<keyword evidence="10" id="KW-0969">Cilium</keyword>
<dbReference type="STRING" id="448.Lery_2348"/>
<gene>
    <name evidence="10" type="primary">flgE</name>
    <name evidence="10" type="ORF">Lery_2348</name>
</gene>
<protein>
    <recommendedName>
        <fullName evidence="3 5">Flagellar hook protein FlgE</fullName>
    </recommendedName>
</protein>
<organism evidence="10 11">
    <name type="scientific">Legionella erythra</name>
    <dbReference type="NCBI Taxonomy" id="448"/>
    <lineage>
        <taxon>Bacteria</taxon>
        <taxon>Pseudomonadati</taxon>
        <taxon>Pseudomonadota</taxon>
        <taxon>Gammaproteobacteria</taxon>
        <taxon>Legionellales</taxon>
        <taxon>Legionellaceae</taxon>
        <taxon>Legionella</taxon>
    </lineage>
</organism>
<evidence type="ECO:0000259" key="9">
    <source>
        <dbReference type="Pfam" id="PF22692"/>
    </source>
</evidence>
<dbReference type="EMBL" id="LNYA01000034">
    <property type="protein sequence ID" value="KTC94181.1"/>
    <property type="molecule type" value="Genomic_DNA"/>
</dbReference>
<feature type="domain" description="Flagellar hook protein FlgE/F/G-like D1" evidence="9">
    <location>
        <begin position="83"/>
        <end position="142"/>
    </location>
</feature>
<comment type="similarity">
    <text evidence="2 5">Belongs to the flagella basal body rod proteins family.</text>
</comment>
<dbReference type="PANTHER" id="PTHR30435:SF1">
    <property type="entry name" value="FLAGELLAR HOOK PROTEIN FLGE"/>
    <property type="match status" value="1"/>
</dbReference>
<dbReference type="Pfam" id="PF00460">
    <property type="entry name" value="Flg_bb_rod"/>
    <property type="match status" value="1"/>
</dbReference>
<evidence type="ECO:0000256" key="4">
    <source>
        <dbReference type="ARBA" id="ARBA00023143"/>
    </source>
</evidence>
<dbReference type="OrthoDB" id="8578401at2"/>
<feature type="domain" description="Flagellar hook protein FlgE D2" evidence="8">
    <location>
        <begin position="179"/>
        <end position="317"/>
    </location>
</feature>
<dbReference type="InterPro" id="IPR010930">
    <property type="entry name" value="Flg_bb/hook_C_dom"/>
</dbReference>
<feature type="domain" description="Flagellar basal body rod protein N-terminal" evidence="6">
    <location>
        <begin position="5"/>
        <end position="33"/>
    </location>
</feature>
<dbReference type="GO" id="GO:0071978">
    <property type="term" value="P:bacterial-type flagellum-dependent swarming motility"/>
    <property type="evidence" value="ECO:0007669"/>
    <property type="project" value="TreeGrafter"/>
</dbReference>
<keyword evidence="4 5" id="KW-0975">Bacterial flagellum</keyword>
<evidence type="ECO:0000256" key="2">
    <source>
        <dbReference type="ARBA" id="ARBA00009677"/>
    </source>
</evidence>